<proteinExistence type="predicted"/>
<feature type="non-terminal residue" evidence="1">
    <location>
        <position position="1"/>
    </location>
</feature>
<evidence type="ECO:0000313" key="1">
    <source>
        <dbReference type="EMBL" id="CAG8827284.1"/>
    </source>
</evidence>
<keyword evidence="2" id="KW-1185">Reference proteome</keyword>
<dbReference type="Proteomes" id="UP000789405">
    <property type="component" value="Unassembled WGS sequence"/>
</dbReference>
<feature type="non-terminal residue" evidence="1">
    <location>
        <position position="78"/>
    </location>
</feature>
<dbReference type="AlphaFoldDB" id="A0A9N9KIF1"/>
<organism evidence="1 2">
    <name type="scientific">Dentiscutata erythropus</name>
    <dbReference type="NCBI Taxonomy" id="1348616"/>
    <lineage>
        <taxon>Eukaryota</taxon>
        <taxon>Fungi</taxon>
        <taxon>Fungi incertae sedis</taxon>
        <taxon>Mucoromycota</taxon>
        <taxon>Glomeromycotina</taxon>
        <taxon>Glomeromycetes</taxon>
        <taxon>Diversisporales</taxon>
        <taxon>Gigasporaceae</taxon>
        <taxon>Dentiscutata</taxon>
    </lineage>
</organism>
<name>A0A9N9KIF1_9GLOM</name>
<comment type="caution">
    <text evidence="1">The sequence shown here is derived from an EMBL/GenBank/DDBJ whole genome shotgun (WGS) entry which is preliminary data.</text>
</comment>
<dbReference type="EMBL" id="CAJVPY010069419">
    <property type="protein sequence ID" value="CAG8827284.1"/>
    <property type="molecule type" value="Genomic_DNA"/>
</dbReference>
<gene>
    <name evidence="1" type="ORF">DERYTH_LOCUS28258</name>
</gene>
<dbReference type="OrthoDB" id="2445215at2759"/>
<reference evidence="1" key="1">
    <citation type="submission" date="2021-06" db="EMBL/GenBank/DDBJ databases">
        <authorList>
            <person name="Kallberg Y."/>
            <person name="Tangrot J."/>
            <person name="Rosling A."/>
        </authorList>
    </citation>
    <scope>NUCLEOTIDE SEQUENCE</scope>
    <source>
        <strain evidence="1">MA453B</strain>
    </source>
</reference>
<evidence type="ECO:0000313" key="2">
    <source>
        <dbReference type="Proteomes" id="UP000789405"/>
    </source>
</evidence>
<sequence length="78" mass="9154">YDGLSDLIYTNEEDRKCEMAVHITHILTEQFGYNISTIESKNMMHQVIDNLIKNTFTIFSRNAYPGKLQIELTRNTRD</sequence>
<accession>A0A9N9KIF1</accession>
<protein>
    <submittedName>
        <fullName evidence="1">12910_t:CDS:1</fullName>
    </submittedName>
</protein>